<evidence type="ECO:0000313" key="2">
    <source>
        <dbReference type="Proteomes" id="UP000184245"/>
    </source>
</evidence>
<dbReference type="RefSeq" id="WP_242975713.1">
    <property type="nucleotide sequence ID" value="NZ_FQVI01000003.1"/>
</dbReference>
<keyword evidence="2" id="KW-1185">Reference proteome</keyword>
<dbReference type="STRING" id="1122155.SAMN02745158_00966"/>
<organism evidence="1 2">
    <name type="scientific">Lactonifactor longoviformis DSM 17459</name>
    <dbReference type="NCBI Taxonomy" id="1122155"/>
    <lineage>
        <taxon>Bacteria</taxon>
        <taxon>Bacillati</taxon>
        <taxon>Bacillota</taxon>
        <taxon>Clostridia</taxon>
        <taxon>Eubacteriales</taxon>
        <taxon>Clostridiaceae</taxon>
        <taxon>Lactonifactor</taxon>
    </lineage>
</organism>
<dbReference type="InterPro" id="IPR009351">
    <property type="entry name" value="AlkZ-like"/>
</dbReference>
<evidence type="ECO:0000313" key="1">
    <source>
        <dbReference type="EMBL" id="SHE59777.1"/>
    </source>
</evidence>
<protein>
    <submittedName>
        <fullName evidence="1">Winged helix DNA-binding domain-containing protein</fullName>
    </submittedName>
</protein>
<reference evidence="1 2" key="1">
    <citation type="submission" date="2016-11" db="EMBL/GenBank/DDBJ databases">
        <authorList>
            <person name="Jaros S."/>
            <person name="Januszkiewicz K."/>
            <person name="Wedrychowicz H."/>
        </authorList>
    </citation>
    <scope>NUCLEOTIDE SEQUENCE [LARGE SCALE GENOMIC DNA]</scope>
    <source>
        <strain evidence="1 2">DSM 17459</strain>
    </source>
</reference>
<proteinExistence type="predicted"/>
<keyword evidence="1" id="KW-0238">DNA-binding</keyword>
<dbReference type="Pfam" id="PF06224">
    <property type="entry name" value="AlkZ-like"/>
    <property type="match status" value="1"/>
</dbReference>
<dbReference type="GO" id="GO:0003677">
    <property type="term" value="F:DNA binding"/>
    <property type="evidence" value="ECO:0007669"/>
    <property type="project" value="UniProtKB-KW"/>
</dbReference>
<sequence>MAEASVEQIRNYRLGSHHLDAEYREGDIIRLAGSCGLQNTPPGAWETALYNRVPGCSFQKMESLLYKEKSFLQAWSLRGAPFVFPEEESDVFLSALIPEGDEPWIYSQGISLALNFLQIPFEELFSILKQVMPKLDGEIIVSKTALDQTLADWMLPLCLQRTGSLWRAKGN</sequence>
<accession>A0A1M4UT15</accession>
<name>A0A1M4UT15_9CLOT</name>
<gene>
    <name evidence="1" type="ORF">SAMN02745158_00966</name>
</gene>
<dbReference type="Proteomes" id="UP000184245">
    <property type="component" value="Unassembled WGS sequence"/>
</dbReference>
<dbReference type="EMBL" id="FQVI01000003">
    <property type="protein sequence ID" value="SHE59777.1"/>
    <property type="molecule type" value="Genomic_DNA"/>
</dbReference>
<dbReference type="AlphaFoldDB" id="A0A1M4UT15"/>